<dbReference type="Proteomes" id="UP001240236">
    <property type="component" value="Unassembled WGS sequence"/>
</dbReference>
<dbReference type="AlphaFoldDB" id="A0AAE4B0X4"/>
<reference evidence="1 2" key="1">
    <citation type="submission" date="2023-07" db="EMBL/GenBank/DDBJ databases">
        <title>Sequencing the genomes of 1000 actinobacteria strains.</title>
        <authorList>
            <person name="Klenk H.-P."/>
        </authorList>
    </citation>
    <scope>NUCLEOTIDE SEQUENCE [LARGE SCALE GENOMIC DNA]</scope>
    <source>
        <strain evidence="1 2">DSM 44709</strain>
    </source>
</reference>
<name>A0AAE4B0X4_9ACTN</name>
<keyword evidence="2" id="KW-1185">Reference proteome</keyword>
<evidence type="ECO:0000313" key="2">
    <source>
        <dbReference type="Proteomes" id="UP001240236"/>
    </source>
</evidence>
<comment type="caution">
    <text evidence="1">The sequence shown here is derived from an EMBL/GenBank/DDBJ whole genome shotgun (WGS) entry which is preliminary data.</text>
</comment>
<dbReference type="RefSeq" id="WP_307249328.1">
    <property type="nucleotide sequence ID" value="NZ_JAUSUZ010000001.1"/>
</dbReference>
<gene>
    <name evidence="1" type="ORF">J2S42_006708</name>
</gene>
<accession>A0AAE4B0X4</accession>
<dbReference type="EMBL" id="JAUSUZ010000001">
    <property type="protein sequence ID" value="MDQ0370039.1"/>
    <property type="molecule type" value="Genomic_DNA"/>
</dbReference>
<evidence type="ECO:0000313" key="1">
    <source>
        <dbReference type="EMBL" id="MDQ0370039.1"/>
    </source>
</evidence>
<proteinExistence type="predicted"/>
<organism evidence="1 2">
    <name type="scientific">Catenuloplanes indicus</name>
    <dbReference type="NCBI Taxonomy" id="137267"/>
    <lineage>
        <taxon>Bacteria</taxon>
        <taxon>Bacillati</taxon>
        <taxon>Actinomycetota</taxon>
        <taxon>Actinomycetes</taxon>
        <taxon>Micromonosporales</taxon>
        <taxon>Micromonosporaceae</taxon>
        <taxon>Catenuloplanes</taxon>
    </lineage>
</organism>
<sequence length="41" mass="4794">MDLLQPIRVFARHRALLDDGPHERRAILARWRASRVAATTR</sequence>
<protein>
    <submittedName>
        <fullName evidence="1">Uncharacterized protein</fullName>
    </submittedName>
</protein>